<reference evidence="6" key="3">
    <citation type="journal article" date="2018" name="Algal Res.">
        <title>Characterization of plant carbon substrate utilization by Auxenochlorella protothecoides.</title>
        <authorList>
            <person name="Vogler B.W."/>
            <person name="Starkenburg S.R."/>
            <person name="Sudasinghe N."/>
            <person name="Schambach J.Y."/>
            <person name="Rollin J.A."/>
            <person name="Pattathil S."/>
            <person name="Barry A.N."/>
        </authorList>
    </citation>
    <scope>NUCLEOTIDE SEQUENCE [LARGE SCALE GENOMIC DNA]</scope>
    <source>
        <strain evidence="6">UTEX 25</strain>
    </source>
</reference>
<proteinExistence type="inferred from homology"/>
<reference evidence="4" key="4">
    <citation type="submission" date="2018-10" db="EMBL/GenBank/DDBJ databases">
        <authorList>
            <person name="Hovde B."/>
            <person name="Zhang X."/>
        </authorList>
    </citation>
    <scope>NUCLEOTIDE SEQUENCE [LARGE SCALE GENOMIC DNA]</scope>
    <source>
        <strain evidence="4">UTEX 25</strain>
    </source>
</reference>
<dbReference type="PANTHER" id="PTHR11743">
    <property type="entry name" value="VOLTAGE-DEPENDENT ANION-SELECTIVE CHANNEL"/>
    <property type="match status" value="1"/>
</dbReference>
<evidence type="ECO:0000313" key="5">
    <source>
        <dbReference type="Proteomes" id="UP000028924"/>
    </source>
</evidence>
<evidence type="ECO:0000313" key="2">
    <source>
        <dbReference type="EMBL" id="JAT75587.1"/>
    </source>
</evidence>
<dbReference type="PANTHER" id="PTHR11743:SF70">
    <property type="entry name" value="GH26960P-RELATED"/>
    <property type="match status" value="1"/>
</dbReference>
<dbReference type="EMBL" id="GDKF01003035">
    <property type="protein sequence ID" value="JAT75587.1"/>
    <property type="molecule type" value="Transcribed_RNA"/>
</dbReference>
<evidence type="ECO:0000313" key="4">
    <source>
        <dbReference type="EMBL" id="RMZ53447.1"/>
    </source>
</evidence>
<evidence type="ECO:0000256" key="1">
    <source>
        <dbReference type="ARBA" id="ARBA00009624"/>
    </source>
</evidence>
<evidence type="ECO:0000313" key="6">
    <source>
        <dbReference type="Proteomes" id="UP000279271"/>
    </source>
</evidence>
<accession>A0A087SBZ6</accession>
<dbReference type="Pfam" id="PF01459">
    <property type="entry name" value="Porin_3"/>
    <property type="match status" value="1"/>
</dbReference>
<reference evidence="2" key="2">
    <citation type="submission" date="2015-08" db="EMBL/GenBank/DDBJ databases">
        <authorList>
            <person name="Babu N.S."/>
            <person name="Beckwith C.J."/>
            <person name="Beseler K.G."/>
            <person name="Brison A."/>
            <person name="Carone J.V."/>
            <person name="Caskin T.P."/>
            <person name="Diamond M."/>
            <person name="Durham M.E."/>
            <person name="Foxe J.M."/>
            <person name="Go M."/>
            <person name="Henderson B.A."/>
            <person name="Jones I.B."/>
            <person name="McGettigan J.A."/>
            <person name="Micheletti S.J."/>
            <person name="Nasrallah M.E."/>
            <person name="Ortiz D."/>
            <person name="Piller C.R."/>
            <person name="Privatt S.R."/>
            <person name="Schneider S.L."/>
            <person name="Sharp S."/>
            <person name="Smith T.C."/>
            <person name="Stanton J.D."/>
            <person name="Ullery H.E."/>
            <person name="Wilson R.J."/>
            <person name="Serrano M.G."/>
            <person name="Buck G."/>
            <person name="Lee V."/>
            <person name="Wang Y."/>
            <person name="Carvalho R."/>
            <person name="Voegtly L."/>
            <person name="Shi R."/>
            <person name="Duckworth R."/>
            <person name="Johnson A."/>
            <person name="Loviza R."/>
            <person name="Walstead R."/>
            <person name="Shah Z."/>
            <person name="Kiflezghi M."/>
            <person name="Wade K."/>
            <person name="Ball S.L."/>
            <person name="Bradley K.W."/>
            <person name="Asai D.J."/>
            <person name="Bowman C.A."/>
            <person name="Russell D.A."/>
            <person name="Pope W.H."/>
            <person name="Jacobs-Sera D."/>
            <person name="Hendrix R.W."/>
            <person name="Hatfull G.F."/>
        </authorList>
    </citation>
    <scope>NUCLEOTIDE SEQUENCE</scope>
</reference>
<dbReference type="InterPro" id="IPR027246">
    <property type="entry name" value="Porin_Euk/Tom40"/>
</dbReference>
<name>A0A087SBZ6_AUXPR</name>
<dbReference type="InterPro" id="IPR023614">
    <property type="entry name" value="Porin_dom_sf"/>
</dbReference>
<reference evidence="4" key="5">
    <citation type="submission" date="2018-11" db="EMBL/GenBank/DDBJ databases">
        <title>Characterization of plant carbon substrate utilization by Auxenochlorella protothecoides.</title>
        <authorList>
            <person name="Vogler B.W."/>
            <person name="Starkenburg S.R."/>
            <person name="Sudasinghe N."/>
            <person name="Schambach J.Y."/>
            <person name="Rollin J.A."/>
            <person name="Pattathil S."/>
            <person name="Barry A.N."/>
        </authorList>
    </citation>
    <scope>NUCLEOTIDE SEQUENCE [LARGE SCALE GENOMIC DNA]</scope>
    <source>
        <strain evidence="4">UTEX 25</strain>
    </source>
</reference>
<dbReference type="AlphaFoldDB" id="A0A087SBZ6"/>
<dbReference type="InterPro" id="IPR001925">
    <property type="entry name" value="Porin_Euk"/>
</dbReference>
<protein>
    <submittedName>
        <fullName evidence="3">Mitochondrial outer membrane protein porin 1</fullName>
    </submittedName>
</protein>
<dbReference type="STRING" id="3075.A0A087SBZ6"/>
<reference evidence="3 5" key="1">
    <citation type="journal article" date="2014" name="BMC Genomics">
        <title>Oil accumulation mechanisms of the oleaginous microalga Chlorella protothecoides revealed through its genome, transcriptomes, and proteomes.</title>
        <authorList>
            <person name="Gao C."/>
            <person name="Wang Y."/>
            <person name="Shen Y."/>
            <person name="Yan D."/>
            <person name="He X."/>
            <person name="Dai J."/>
            <person name="Wu Q."/>
        </authorList>
    </citation>
    <scope>NUCLEOTIDE SEQUENCE [LARGE SCALE GENOMIC DNA]</scope>
    <source>
        <strain evidence="3 5">0710</strain>
    </source>
</reference>
<dbReference type="Proteomes" id="UP000028924">
    <property type="component" value="Unassembled WGS sequence"/>
</dbReference>
<organism evidence="3 5">
    <name type="scientific">Auxenochlorella protothecoides</name>
    <name type="common">Green microalga</name>
    <name type="synonym">Chlorella protothecoides</name>
    <dbReference type="NCBI Taxonomy" id="3075"/>
    <lineage>
        <taxon>Eukaryota</taxon>
        <taxon>Viridiplantae</taxon>
        <taxon>Chlorophyta</taxon>
        <taxon>core chlorophytes</taxon>
        <taxon>Trebouxiophyceae</taxon>
        <taxon>Chlorellales</taxon>
        <taxon>Chlorellaceae</taxon>
        <taxon>Auxenochlorella</taxon>
    </lineage>
</organism>
<dbReference type="RefSeq" id="XP_011396120.1">
    <property type="nucleotide sequence ID" value="XM_011397818.1"/>
</dbReference>
<comment type="similarity">
    <text evidence="1">Belongs to the eukaryotic mitochondrial porin (TC 1.B.8.1) family.</text>
</comment>
<dbReference type="EMBL" id="QOKY01000197">
    <property type="protein sequence ID" value="RMZ53447.1"/>
    <property type="molecule type" value="Genomic_DNA"/>
</dbReference>
<gene>
    <name evidence="4" type="ORF">APUTEX25_003269</name>
    <name evidence="3" type="ORF">F751_3441</name>
    <name evidence="2" type="ORF">g.7706</name>
</gene>
<dbReference type="OrthoDB" id="7827681at2759"/>
<dbReference type="KEGG" id="apro:F751_3441"/>
<sequence length="276" mass="28829">MAKIPAFGELGRTAKDLLYGSRDGVFQFDRVVSISSTTSDGVDFGLKALSKGDRLDIDLKSVYVAPRYTLVSSITRDGKLAAAVTYKDLAPGLTLGLSGTVPELETAKVAVDYSLPHLTLKSVVSLASSPKVDLAATTGYEGVTLGASGTFDASKSALTRWTAGVGYTAPDYQLTALLTDTNALSVLLAHRVAADTTIGAEVSRDLGSSATSFAIGSSRRLAGGALTKAKLENSGILSLLYEQELQPKTKVALSTQLNALDLNAPPKFGVGFDVKY</sequence>
<dbReference type="Proteomes" id="UP000279271">
    <property type="component" value="Unassembled WGS sequence"/>
</dbReference>
<evidence type="ECO:0000313" key="3">
    <source>
        <dbReference type="EMBL" id="KFM23250.1"/>
    </source>
</evidence>
<dbReference type="PRINTS" id="PR00185">
    <property type="entry name" value="EUKARYTPORIN"/>
</dbReference>
<dbReference type="GO" id="GO:0008308">
    <property type="term" value="F:voltage-gated monoatomic anion channel activity"/>
    <property type="evidence" value="ECO:0007669"/>
    <property type="project" value="InterPro"/>
</dbReference>
<dbReference type="Gene3D" id="2.40.160.10">
    <property type="entry name" value="Porin"/>
    <property type="match status" value="1"/>
</dbReference>
<dbReference type="EMBL" id="KL662089">
    <property type="protein sequence ID" value="KFM23250.1"/>
    <property type="molecule type" value="Genomic_DNA"/>
</dbReference>
<dbReference type="GeneID" id="23614832"/>
<dbReference type="CDD" id="cd07306">
    <property type="entry name" value="Porin3_VDAC"/>
    <property type="match status" value="1"/>
</dbReference>
<dbReference type="GO" id="GO:0005741">
    <property type="term" value="C:mitochondrial outer membrane"/>
    <property type="evidence" value="ECO:0007669"/>
    <property type="project" value="InterPro"/>
</dbReference>
<dbReference type="SUPFAM" id="SSF56935">
    <property type="entry name" value="Porins"/>
    <property type="match status" value="1"/>
</dbReference>
<dbReference type="eggNOG" id="KOG3126">
    <property type="taxonomic scope" value="Eukaryota"/>
</dbReference>
<keyword evidence="5" id="KW-1185">Reference proteome</keyword>